<gene>
    <name evidence="2" type="ORF">L596_026830</name>
</gene>
<dbReference type="InterPro" id="IPR019425">
    <property type="entry name" value="7TM_GPCR_serpentine_rcpt_Srt"/>
</dbReference>
<sequence length="192" mass="21972">MLRKTYFSKSCYKLMFLVGINDVLTVIAGCLITGYLMIVGTVFCTHSTLQYITGSIGIALWAGQCLSCVALALNRCLELWSPRLSDLLFEGRRTYIFYFLIGAFMTYIVVFTKPATLSSEIYMWLYNPYILLPPDATYHSVYSNLTHDLMTYICIPCLFVLYTLLIITIRVKFAGLRNRNSKQLKVTTFHKS</sequence>
<keyword evidence="1" id="KW-1133">Transmembrane helix</keyword>
<reference evidence="2 3" key="1">
    <citation type="journal article" date="2015" name="Genome Biol.">
        <title>Comparative genomics of Steinernema reveals deeply conserved gene regulatory networks.</title>
        <authorList>
            <person name="Dillman A.R."/>
            <person name="Macchietto M."/>
            <person name="Porter C.F."/>
            <person name="Rogers A."/>
            <person name="Williams B."/>
            <person name="Antoshechkin I."/>
            <person name="Lee M.M."/>
            <person name="Goodwin Z."/>
            <person name="Lu X."/>
            <person name="Lewis E.E."/>
            <person name="Goodrich-Blair H."/>
            <person name="Stock S.P."/>
            <person name="Adams B.J."/>
            <person name="Sternberg P.W."/>
            <person name="Mortazavi A."/>
        </authorList>
    </citation>
    <scope>NUCLEOTIDE SEQUENCE [LARGE SCALE GENOMIC DNA]</scope>
    <source>
        <strain evidence="2 3">ALL</strain>
    </source>
</reference>
<keyword evidence="3" id="KW-1185">Reference proteome</keyword>
<protein>
    <recommendedName>
        <fullName evidence="4">7TM GPCR serpentine receptor class x (Srx) domain-containing protein</fullName>
    </recommendedName>
</protein>
<proteinExistence type="predicted"/>
<dbReference type="SUPFAM" id="SSF81321">
    <property type="entry name" value="Family A G protein-coupled receptor-like"/>
    <property type="match status" value="1"/>
</dbReference>
<evidence type="ECO:0000256" key="1">
    <source>
        <dbReference type="SAM" id="Phobius"/>
    </source>
</evidence>
<dbReference type="Pfam" id="PF10321">
    <property type="entry name" value="7TM_GPCR_Srt"/>
    <property type="match status" value="1"/>
</dbReference>
<dbReference type="PANTHER" id="PTHR23021">
    <property type="entry name" value="SERPENTINE RECEPTOR, CLASS T"/>
    <property type="match status" value="1"/>
</dbReference>
<evidence type="ECO:0008006" key="4">
    <source>
        <dbReference type="Google" id="ProtNLM"/>
    </source>
</evidence>
<feature type="transmembrane region" description="Helical" evidence="1">
    <location>
        <begin position="51"/>
        <end position="74"/>
    </location>
</feature>
<feature type="transmembrane region" description="Helical" evidence="1">
    <location>
        <begin position="12"/>
        <end position="39"/>
    </location>
</feature>
<dbReference type="PANTHER" id="PTHR23021:SF11">
    <property type="entry name" value="SERPENTINE RECEPTOR, CLASS T"/>
    <property type="match status" value="1"/>
</dbReference>
<dbReference type="EMBL" id="AZBU02000010">
    <property type="protein sequence ID" value="TKR62932.1"/>
    <property type="molecule type" value="Genomic_DNA"/>
</dbReference>
<dbReference type="OrthoDB" id="5875846at2759"/>
<evidence type="ECO:0000313" key="2">
    <source>
        <dbReference type="EMBL" id="TKR62932.1"/>
    </source>
</evidence>
<reference evidence="2 3" key="2">
    <citation type="journal article" date="2019" name="G3 (Bethesda)">
        <title>Hybrid Assembly of the Genome of the Entomopathogenic Nematode Steinernema carpocapsae Identifies the X-Chromosome.</title>
        <authorList>
            <person name="Serra L."/>
            <person name="Macchietto M."/>
            <person name="Macias-Munoz A."/>
            <person name="McGill C.J."/>
            <person name="Rodriguez I.M."/>
            <person name="Rodriguez B."/>
            <person name="Murad R."/>
            <person name="Mortazavi A."/>
        </authorList>
    </citation>
    <scope>NUCLEOTIDE SEQUENCE [LARGE SCALE GENOMIC DNA]</scope>
    <source>
        <strain evidence="2 3">ALL</strain>
    </source>
</reference>
<name>A0A4U5M2N3_STECR</name>
<keyword evidence="1" id="KW-0812">Transmembrane</keyword>
<feature type="transmembrane region" description="Helical" evidence="1">
    <location>
        <begin position="95"/>
        <end position="115"/>
    </location>
</feature>
<keyword evidence="1" id="KW-0472">Membrane</keyword>
<comment type="caution">
    <text evidence="2">The sequence shown here is derived from an EMBL/GenBank/DDBJ whole genome shotgun (WGS) entry which is preliminary data.</text>
</comment>
<dbReference type="Proteomes" id="UP000298663">
    <property type="component" value="Unassembled WGS sequence"/>
</dbReference>
<evidence type="ECO:0000313" key="3">
    <source>
        <dbReference type="Proteomes" id="UP000298663"/>
    </source>
</evidence>
<dbReference type="AlphaFoldDB" id="A0A4U5M2N3"/>
<feature type="transmembrane region" description="Helical" evidence="1">
    <location>
        <begin position="149"/>
        <end position="169"/>
    </location>
</feature>
<accession>A0A4U5M2N3</accession>
<organism evidence="2 3">
    <name type="scientific">Steinernema carpocapsae</name>
    <name type="common">Entomopathogenic nematode</name>
    <dbReference type="NCBI Taxonomy" id="34508"/>
    <lineage>
        <taxon>Eukaryota</taxon>
        <taxon>Metazoa</taxon>
        <taxon>Ecdysozoa</taxon>
        <taxon>Nematoda</taxon>
        <taxon>Chromadorea</taxon>
        <taxon>Rhabditida</taxon>
        <taxon>Tylenchina</taxon>
        <taxon>Panagrolaimomorpha</taxon>
        <taxon>Strongyloidoidea</taxon>
        <taxon>Steinernematidae</taxon>
        <taxon>Steinernema</taxon>
    </lineage>
</organism>